<keyword evidence="3" id="KW-0808">Transferase</keyword>
<dbReference type="GO" id="GO:0008757">
    <property type="term" value="F:S-adenosylmethionine-dependent methyltransferase activity"/>
    <property type="evidence" value="ECO:0007669"/>
    <property type="project" value="UniProtKB-ARBA"/>
</dbReference>
<feature type="compositionally biased region" description="Low complexity" evidence="4">
    <location>
        <begin position="234"/>
        <end position="252"/>
    </location>
</feature>
<dbReference type="PANTHER" id="PTHR22809">
    <property type="entry name" value="METHYLTRANSFERASE-RELATED"/>
    <property type="match status" value="1"/>
</dbReference>
<feature type="compositionally biased region" description="Low complexity" evidence="4">
    <location>
        <begin position="17"/>
        <end position="74"/>
    </location>
</feature>
<dbReference type="PANTHER" id="PTHR22809:SF5">
    <property type="entry name" value="TRNA N(3)-METHYLCYTIDINE METHYLTRANSFERASE METTL6"/>
    <property type="match status" value="1"/>
</dbReference>
<evidence type="ECO:0000256" key="1">
    <source>
        <dbReference type="ARBA" id="ARBA00009725"/>
    </source>
</evidence>
<dbReference type="GO" id="GO:0032259">
    <property type="term" value="P:methylation"/>
    <property type="evidence" value="ECO:0007669"/>
    <property type="project" value="UniProtKB-KW"/>
</dbReference>
<feature type="region of interest" description="Disordered" evidence="4">
    <location>
        <begin position="1"/>
        <end position="100"/>
    </location>
</feature>
<dbReference type="GO" id="GO:0008173">
    <property type="term" value="F:RNA methyltransferase activity"/>
    <property type="evidence" value="ECO:0007669"/>
    <property type="project" value="UniProtKB-ARBA"/>
</dbReference>
<dbReference type="SUPFAM" id="SSF53335">
    <property type="entry name" value="S-adenosyl-L-methionine-dependent methyltransferases"/>
    <property type="match status" value="1"/>
</dbReference>
<dbReference type="Pfam" id="PF08242">
    <property type="entry name" value="Methyltransf_12"/>
    <property type="match status" value="1"/>
</dbReference>
<accession>F4QFE8</accession>
<dbReference type="Proteomes" id="UP000007797">
    <property type="component" value="Unassembled WGS sequence"/>
</dbReference>
<keyword evidence="2 6" id="KW-0489">Methyltransferase</keyword>
<feature type="domain" description="Methyltransferase type 12" evidence="5">
    <location>
        <begin position="300"/>
        <end position="401"/>
    </location>
</feature>
<dbReference type="EMBL" id="GL883029">
    <property type="protein sequence ID" value="EGG14249.1"/>
    <property type="molecule type" value="Genomic_DNA"/>
</dbReference>
<dbReference type="CDD" id="cd02440">
    <property type="entry name" value="AdoMet_MTases"/>
    <property type="match status" value="1"/>
</dbReference>
<evidence type="ECO:0000313" key="6">
    <source>
        <dbReference type="EMBL" id="EGG14249.1"/>
    </source>
</evidence>
<keyword evidence="7" id="KW-1185">Reference proteome</keyword>
<reference evidence="7" key="1">
    <citation type="journal article" date="2011" name="Genome Res.">
        <title>Phylogeny-wide analysis of social amoeba genomes highlights ancient origins for complex intercellular communication.</title>
        <authorList>
            <person name="Heidel A.J."/>
            <person name="Lawal H.M."/>
            <person name="Felder M."/>
            <person name="Schilde C."/>
            <person name="Helps N.R."/>
            <person name="Tunggal B."/>
            <person name="Rivero F."/>
            <person name="John U."/>
            <person name="Schleicher M."/>
            <person name="Eichinger L."/>
            <person name="Platzer M."/>
            <person name="Noegel A.A."/>
            <person name="Schaap P."/>
            <person name="Gloeckner G."/>
        </authorList>
    </citation>
    <scope>NUCLEOTIDE SEQUENCE [LARGE SCALE GENOMIC DNA]</scope>
    <source>
        <strain evidence="7">SH3</strain>
    </source>
</reference>
<dbReference type="Gene3D" id="3.40.50.150">
    <property type="entry name" value="Vaccinia Virus protein VP39"/>
    <property type="match status" value="1"/>
</dbReference>
<feature type="compositionally biased region" description="Basic residues" evidence="4">
    <location>
        <begin position="75"/>
        <end position="92"/>
    </location>
</feature>
<protein>
    <submittedName>
        <fullName evidence="6">Methyltransferase type 12 domain-containing protein</fullName>
    </submittedName>
</protein>
<feature type="compositionally biased region" description="Basic and acidic residues" evidence="4">
    <location>
        <begin position="1"/>
        <end position="16"/>
    </location>
</feature>
<evidence type="ECO:0000256" key="3">
    <source>
        <dbReference type="ARBA" id="ARBA00022679"/>
    </source>
</evidence>
<dbReference type="InterPro" id="IPR029063">
    <property type="entry name" value="SAM-dependent_MTases_sf"/>
</dbReference>
<dbReference type="RefSeq" id="XP_004350958.1">
    <property type="nucleotide sequence ID" value="XM_004350906.1"/>
</dbReference>
<dbReference type="GeneID" id="14865337"/>
<feature type="region of interest" description="Disordered" evidence="4">
    <location>
        <begin position="214"/>
        <end position="268"/>
    </location>
</feature>
<organism evidence="6 7">
    <name type="scientific">Cavenderia fasciculata</name>
    <name type="common">Slime mold</name>
    <name type="synonym">Dictyostelium fasciculatum</name>
    <dbReference type="NCBI Taxonomy" id="261658"/>
    <lineage>
        <taxon>Eukaryota</taxon>
        <taxon>Amoebozoa</taxon>
        <taxon>Evosea</taxon>
        <taxon>Eumycetozoa</taxon>
        <taxon>Dictyostelia</taxon>
        <taxon>Acytosteliales</taxon>
        <taxon>Cavenderiaceae</taxon>
        <taxon>Cavenderia</taxon>
    </lineage>
</organism>
<gene>
    <name evidence="6" type="primary">omt3</name>
    <name evidence="6" type="ORF">DFA_12019</name>
</gene>
<proteinExistence type="inferred from homology"/>
<name>F4QFE8_CACFS</name>
<dbReference type="InterPro" id="IPR013217">
    <property type="entry name" value="Methyltransf_12"/>
</dbReference>
<evidence type="ECO:0000259" key="5">
    <source>
        <dbReference type="Pfam" id="PF08242"/>
    </source>
</evidence>
<dbReference type="AlphaFoldDB" id="F4QFE8"/>
<evidence type="ECO:0000256" key="4">
    <source>
        <dbReference type="SAM" id="MobiDB-lite"/>
    </source>
</evidence>
<evidence type="ECO:0000256" key="2">
    <source>
        <dbReference type="ARBA" id="ARBA00022603"/>
    </source>
</evidence>
<feature type="region of interest" description="Disordered" evidence="4">
    <location>
        <begin position="491"/>
        <end position="513"/>
    </location>
</feature>
<dbReference type="InterPro" id="IPR026113">
    <property type="entry name" value="METTL2/6/8-like"/>
</dbReference>
<dbReference type="OrthoDB" id="417697at2759"/>
<dbReference type="KEGG" id="dfa:DFA_12019"/>
<comment type="similarity">
    <text evidence="1">Belongs to the methyltransferase superfamily. METL family.</text>
</comment>
<evidence type="ECO:0000313" key="7">
    <source>
        <dbReference type="Proteomes" id="UP000007797"/>
    </source>
</evidence>
<sequence length="513" mass="59296">MKREREEEQEAGRETVETTTNMDTTTTPVESNDTTTTTTTSTTTTTTDNTSTTTTTTTPPNEINKNHNNNNNKKNNNHNHGKKNNNNGKKKGGGGNSKEEQKKWVDVNYKFCEVKEKQEVEDHMIQKETSWQDVDWDHVREQIASSLVSAETECMNDDQKSEYEEKAMNYWDLFYHKNQDKFFKDRTYLHMEYPELNYFNLTRPQTTLFFHHLRKKQQQQEQEEKEKQMKLNESTTTSTTTTLDNSSTNQQEGGEEENGGNNNNDQADLQSINSEEQELLKTEWDSTPECTKQTAKKIVMEIGCGVGNTVFPLLKLNPEKYFYAFDFSPHAVSLVKSHPLYNEDRVSAFVCDIAKEALPSIIQDNSIDLMMMVFVLSAISFERMDQVISTLFKALKPGGIIYVRDYGLYDMTQLRFLAKKGRKLDQNFYLRSDGTRTYFFTTEVLQGLFEKAGFTTLVNKYDTRELRNRKRMISMYRVWIRGKFMKPLDETTSTTTTDTATETTTSTTTTTSK</sequence>